<sequence>MKFMRLYNSPAVRQESSVKTKKGFVLSCPIRGKRPNQRFLLLPSFFPYGEILMPLKNFVVISTPTSLLSFFEIICCVPKLNAVDKNLNPY</sequence>
<dbReference type="EMBL" id="QKZK01000027">
    <property type="protein sequence ID" value="PZX13062.1"/>
    <property type="molecule type" value="Genomic_DNA"/>
</dbReference>
<gene>
    <name evidence="1" type="ORF">LX69_02722</name>
</gene>
<keyword evidence="2" id="KW-1185">Reference proteome</keyword>
<dbReference type="AlphaFoldDB" id="A0A2W7NP62"/>
<proteinExistence type="predicted"/>
<accession>A0A2W7NP62</accession>
<protein>
    <submittedName>
        <fullName evidence="1">Uncharacterized protein</fullName>
    </submittedName>
</protein>
<reference evidence="1 2" key="1">
    <citation type="submission" date="2018-06" db="EMBL/GenBank/DDBJ databases">
        <title>Genomic Encyclopedia of Archaeal and Bacterial Type Strains, Phase II (KMG-II): from individual species to whole genera.</title>
        <authorList>
            <person name="Goeker M."/>
        </authorList>
    </citation>
    <scope>NUCLEOTIDE SEQUENCE [LARGE SCALE GENOMIC DNA]</scope>
    <source>
        <strain evidence="1 2">DSM 6779</strain>
    </source>
</reference>
<evidence type="ECO:0000313" key="1">
    <source>
        <dbReference type="EMBL" id="PZX13062.1"/>
    </source>
</evidence>
<organism evidence="1 2">
    <name type="scientific">Breznakibacter xylanolyticus</name>
    <dbReference type="NCBI Taxonomy" id="990"/>
    <lineage>
        <taxon>Bacteria</taxon>
        <taxon>Pseudomonadati</taxon>
        <taxon>Bacteroidota</taxon>
        <taxon>Bacteroidia</taxon>
        <taxon>Marinilabiliales</taxon>
        <taxon>Marinilabiliaceae</taxon>
        <taxon>Breznakibacter</taxon>
    </lineage>
</organism>
<comment type="caution">
    <text evidence="1">The sequence shown here is derived from an EMBL/GenBank/DDBJ whole genome shotgun (WGS) entry which is preliminary data.</text>
</comment>
<dbReference type="Proteomes" id="UP000249239">
    <property type="component" value="Unassembled WGS sequence"/>
</dbReference>
<evidence type="ECO:0000313" key="2">
    <source>
        <dbReference type="Proteomes" id="UP000249239"/>
    </source>
</evidence>
<name>A0A2W7NP62_9BACT</name>